<protein>
    <recommendedName>
        <fullName evidence="3">DUF1905 domain-containing protein</fullName>
    </recommendedName>
</protein>
<comment type="caution">
    <text evidence="1">The sequence shown here is derived from an EMBL/GenBank/DDBJ whole genome shotgun (WGS) entry which is preliminary data.</text>
</comment>
<gene>
    <name evidence="1" type="ORF">DDR33_09995</name>
</gene>
<keyword evidence="2" id="KW-1185">Reference proteome</keyword>
<dbReference type="InterPro" id="IPR015018">
    <property type="entry name" value="DUF1905"/>
</dbReference>
<sequence length="159" mass="18203">MRFTASLSPIEGPMIHHVIKVPEEVAAGFRINKGAIRVLCSIEGKEEFPCALNPRDGEYVIMASKQLISKHRLKNNETFSVSIRPDLNDGLELPEEFLEVLNQDEWGSQLFDALLPRLKRSLLYYIRSAKSVDTRIKRSFQILEKIKTQSLHSQKNQNP</sequence>
<dbReference type="OrthoDB" id="959664at2"/>
<evidence type="ECO:0000313" key="1">
    <source>
        <dbReference type="EMBL" id="PWG80780.1"/>
    </source>
</evidence>
<dbReference type="Pfam" id="PF13376">
    <property type="entry name" value="OmdA"/>
    <property type="match status" value="1"/>
</dbReference>
<name>A0A2U2PHC3_9SPHI</name>
<dbReference type="Pfam" id="PF08922">
    <property type="entry name" value="DUF1905"/>
    <property type="match status" value="1"/>
</dbReference>
<reference evidence="1 2" key="1">
    <citation type="submission" date="2018-04" db="EMBL/GenBank/DDBJ databases">
        <title>Pedobacter chongqingensis sp. nov., isolated from a rottenly hemp rope.</title>
        <authorList>
            <person name="Cai Y."/>
        </authorList>
    </citation>
    <scope>NUCLEOTIDE SEQUENCE [LARGE SCALE GENOMIC DNA]</scope>
    <source>
        <strain evidence="1 2">FJ4-8</strain>
    </source>
</reference>
<dbReference type="InterPro" id="IPR037079">
    <property type="entry name" value="AF2212/PG0164-like_sf"/>
</dbReference>
<evidence type="ECO:0000313" key="2">
    <source>
        <dbReference type="Proteomes" id="UP000245647"/>
    </source>
</evidence>
<dbReference type="RefSeq" id="WP_109415636.1">
    <property type="nucleotide sequence ID" value="NZ_QEAS01000007.1"/>
</dbReference>
<organism evidence="1 2">
    <name type="scientific">Pararcticibacter amylolyticus</name>
    <dbReference type="NCBI Taxonomy" id="2173175"/>
    <lineage>
        <taxon>Bacteria</taxon>
        <taxon>Pseudomonadati</taxon>
        <taxon>Bacteroidota</taxon>
        <taxon>Sphingobacteriia</taxon>
        <taxon>Sphingobacteriales</taxon>
        <taxon>Sphingobacteriaceae</taxon>
        <taxon>Pararcticibacter</taxon>
    </lineage>
</organism>
<dbReference type="Gene3D" id="2.40.30.100">
    <property type="entry name" value="AF2212/PG0164-like"/>
    <property type="match status" value="1"/>
</dbReference>
<dbReference type="EMBL" id="QEAS01000007">
    <property type="protein sequence ID" value="PWG80780.1"/>
    <property type="molecule type" value="Genomic_DNA"/>
</dbReference>
<dbReference type="AlphaFoldDB" id="A0A2U2PHC3"/>
<accession>A0A2U2PHC3</accession>
<dbReference type="Proteomes" id="UP000245647">
    <property type="component" value="Unassembled WGS sequence"/>
</dbReference>
<evidence type="ECO:0008006" key="3">
    <source>
        <dbReference type="Google" id="ProtNLM"/>
    </source>
</evidence>
<proteinExistence type="predicted"/>